<evidence type="ECO:0000313" key="2">
    <source>
        <dbReference type="Proteomes" id="UP000297348"/>
    </source>
</evidence>
<name>A0A4Z0J6I6_9LACO</name>
<keyword evidence="2" id="KW-1185">Reference proteome</keyword>
<proteinExistence type="predicted"/>
<organism evidence="1 2">
    <name type="scientific">Levilactobacillus suantsaiihabitans</name>
    <dbReference type="NCBI Taxonomy" id="2487722"/>
    <lineage>
        <taxon>Bacteria</taxon>
        <taxon>Bacillati</taxon>
        <taxon>Bacillota</taxon>
        <taxon>Bacilli</taxon>
        <taxon>Lactobacillales</taxon>
        <taxon>Lactobacillaceae</taxon>
        <taxon>Levilactobacillus</taxon>
    </lineage>
</organism>
<gene>
    <name evidence="1" type="ORF">EGT51_09655</name>
</gene>
<dbReference type="RefSeq" id="WP_135368483.1">
    <property type="nucleotide sequence ID" value="NZ_RKLX01000016.1"/>
</dbReference>
<dbReference type="EMBL" id="RKLX01000016">
    <property type="protein sequence ID" value="TGD18167.1"/>
    <property type="molecule type" value="Genomic_DNA"/>
</dbReference>
<reference evidence="1 2" key="1">
    <citation type="submission" date="2018-10" db="EMBL/GenBank/DDBJ databases">
        <title>Lactobacillus sp. R7 and Lactobacillus sp. R19 isolated from fermented mustard green product of Taiwan.</title>
        <authorList>
            <person name="Lin S.-T."/>
        </authorList>
    </citation>
    <scope>NUCLEOTIDE SEQUENCE [LARGE SCALE GENOMIC DNA]</scope>
    <source>
        <strain evidence="1 2">BCRC 81129</strain>
    </source>
</reference>
<protein>
    <submittedName>
        <fullName evidence="1">Uncharacterized protein</fullName>
    </submittedName>
</protein>
<comment type="caution">
    <text evidence="1">The sequence shown here is derived from an EMBL/GenBank/DDBJ whole genome shotgun (WGS) entry which is preliminary data.</text>
</comment>
<dbReference type="Proteomes" id="UP000297348">
    <property type="component" value="Unassembled WGS sequence"/>
</dbReference>
<accession>A0A4Z0J6I6</accession>
<evidence type="ECO:0000313" key="1">
    <source>
        <dbReference type="EMBL" id="TGD18167.1"/>
    </source>
</evidence>
<dbReference type="OrthoDB" id="6673401at2"/>
<dbReference type="AlphaFoldDB" id="A0A4Z0J6I6"/>
<sequence>MKTPVWAAVCGAIRDELDVRLIVDLLLQARAAGQLQGVVLSTWQGEFTSDSPLKAQLQANGVVIIETPPIDEMVGNIQTNAVNYWRQATQLQRALAVIPADAIVLKTRTDRALPATRRLLALLATPTPLPTVAQAKRQHRLAHFPAVLGHQIAAFHPRTNRVFQFADFAFMGYSADLRKLLSFAVPEMTFNRYLNANMLFFINAFVRDYPIVTDYERRIRFEKLIPELDRYTRGGGTDFPEFLQRFYAVYLGILATHFRIVPGQPERLGAVMTPINLADFFHESHQHHLAGHRLGTMINSSEVVAAFVDQPTWQVDESTRRVLRLLRSVDPQLFERATPSEVADLQQFAQRQDFSTVPWVQAQPAVLTTQPPTYDQSLAYPFPGLMAAEQAELWQTCTTTANLDQALLRFVVTHAVAPSHAAAFLASGAKNGQARSILMMSRLLRRGYLNAHETAELLRVANTQAKLVRQHGGGNVHVAGYVLNRVMYLHQQGLALPAELMQQVDYCLRRYLTPTKSEALKRALTQPIDQLTTVLDQDIQQATADHQSVVRRRLIELALELTGQRRYWQQLQPLFTADEPLNRQAYDYAVEQGLLVQD</sequence>